<gene>
    <name evidence="2" type="ORF">EC580_02395</name>
</gene>
<evidence type="ECO:0000259" key="1">
    <source>
        <dbReference type="PROSITE" id="PS50883"/>
    </source>
</evidence>
<protein>
    <submittedName>
        <fullName evidence="2">EAL domain-containing protein</fullName>
    </submittedName>
</protein>
<accession>A0A3M8RL96</accession>
<dbReference type="OrthoDB" id="1673646at2"/>
<dbReference type="InterPro" id="IPR035919">
    <property type="entry name" value="EAL_sf"/>
</dbReference>
<feature type="domain" description="EAL" evidence="1">
    <location>
        <begin position="1"/>
        <end position="242"/>
    </location>
</feature>
<dbReference type="InterPro" id="IPR050706">
    <property type="entry name" value="Cyclic-di-GMP_PDE-like"/>
</dbReference>
<organism evidence="2">
    <name type="scientific">Acidithiobacillus sulfuriphilus</name>
    <dbReference type="NCBI Taxonomy" id="1867749"/>
    <lineage>
        <taxon>Bacteria</taxon>
        <taxon>Pseudomonadati</taxon>
        <taxon>Pseudomonadota</taxon>
        <taxon>Acidithiobacillia</taxon>
        <taxon>Acidithiobacillales</taxon>
        <taxon>Acidithiobacillaceae</taxon>
        <taxon>Acidithiobacillus</taxon>
    </lineage>
</organism>
<dbReference type="EMBL" id="RIZI01000112">
    <property type="protein sequence ID" value="RNF69113.1"/>
    <property type="molecule type" value="Genomic_DNA"/>
</dbReference>
<dbReference type="AlphaFoldDB" id="A0A3M8RL96"/>
<dbReference type="Pfam" id="PF00563">
    <property type="entry name" value="EAL"/>
    <property type="match status" value="1"/>
</dbReference>
<proteinExistence type="predicted"/>
<dbReference type="SMART" id="SM00052">
    <property type="entry name" value="EAL"/>
    <property type="match status" value="1"/>
</dbReference>
<dbReference type="Gene3D" id="3.20.20.450">
    <property type="entry name" value="EAL domain"/>
    <property type="match status" value="1"/>
</dbReference>
<dbReference type="GO" id="GO:0071111">
    <property type="term" value="F:cyclic-guanylate-specific phosphodiesterase activity"/>
    <property type="evidence" value="ECO:0007669"/>
    <property type="project" value="InterPro"/>
</dbReference>
<dbReference type="SUPFAM" id="SSF141868">
    <property type="entry name" value="EAL domain-like"/>
    <property type="match status" value="1"/>
</dbReference>
<dbReference type="PROSITE" id="PS50883">
    <property type="entry name" value="EAL"/>
    <property type="match status" value="1"/>
</dbReference>
<reference evidence="2" key="1">
    <citation type="submission" date="2018-10" db="EMBL/GenBank/DDBJ databases">
        <title>Acidithiobacillus sulfuriphilus sp. nov.: an extremely acidophilic sulfur-oxidizing chemolithotroph isolated from a neutral pH environment.</title>
        <authorList>
            <person name="Falagan C."/>
            <person name="Moya-Beltran A."/>
            <person name="Quatrini R."/>
            <person name="Johnson D.B."/>
        </authorList>
    </citation>
    <scope>NUCLEOTIDE SEQUENCE [LARGE SCALE GENOMIC DNA]</scope>
    <source>
        <strain evidence="2">CJ-2</strain>
    </source>
</reference>
<dbReference type="PANTHER" id="PTHR33121:SF15">
    <property type="entry name" value="BLUE LIGHT- AND TEMPERATURE-REGULATED ANTIREPRESSOR BLUF"/>
    <property type="match status" value="1"/>
</dbReference>
<sequence>MTSSEFSVPFIMAFQPIVNAQTRTVFAYEALVRGPEGEPAQVILDLLTPANRPAFDRACRAQAMLEAQQLGLENHLCINFLPETIFHPEADIAYTMRIAQDCAFPPERLIFEVVDTGQRMDLLHLQRIFRAYQRAGVQVAMDLTDLAEGSADLDLLDLLQPDMVKLDVHQILKTPDSRSPRLVGETVARICQSYAIRFVAEGVESLEEWQAFRELGVELFQGFLCAIPETRRLPPPSKRCLDDAGTRA</sequence>
<dbReference type="InterPro" id="IPR001633">
    <property type="entry name" value="EAL_dom"/>
</dbReference>
<comment type="caution">
    <text evidence="2">The sequence shown here is derived from an EMBL/GenBank/DDBJ whole genome shotgun (WGS) entry which is preliminary data.</text>
</comment>
<dbReference type="RefSeq" id="WP_123101858.1">
    <property type="nucleotide sequence ID" value="NZ_CP127527.1"/>
</dbReference>
<dbReference type="PANTHER" id="PTHR33121">
    <property type="entry name" value="CYCLIC DI-GMP PHOSPHODIESTERASE PDEF"/>
    <property type="match status" value="1"/>
</dbReference>
<dbReference type="CDD" id="cd01948">
    <property type="entry name" value="EAL"/>
    <property type="match status" value="1"/>
</dbReference>
<evidence type="ECO:0000313" key="2">
    <source>
        <dbReference type="EMBL" id="RNF69113.1"/>
    </source>
</evidence>
<name>A0A3M8RL96_9PROT</name>